<dbReference type="Proteomes" id="UP001189429">
    <property type="component" value="Unassembled WGS sequence"/>
</dbReference>
<protein>
    <submittedName>
        <fullName evidence="1">Uncharacterized protein</fullName>
    </submittedName>
</protein>
<comment type="caution">
    <text evidence="1">The sequence shown here is derived from an EMBL/GenBank/DDBJ whole genome shotgun (WGS) entry which is preliminary data.</text>
</comment>
<proteinExistence type="predicted"/>
<evidence type="ECO:0000313" key="1">
    <source>
        <dbReference type="EMBL" id="CAK0891241.1"/>
    </source>
</evidence>
<keyword evidence="2" id="KW-1185">Reference proteome</keyword>
<name>A0ABN9WWI3_9DINO</name>
<dbReference type="EMBL" id="CAUYUJ010019447">
    <property type="protein sequence ID" value="CAK0891241.1"/>
    <property type="molecule type" value="Genomic_DNA"/>
</dbReference>
<evidence type="ECO:0000313" key="2">
    <source>
        <dbReference type="Proteomes" id="UP001189429"/>
    </source>
</evidence>
<organism evidence="1 2">
    <name type="scientific">Prorocentrum cordatum</name>
    <dbReference type="NCBI Taxonomy" id="2364126"/>
    <lineage>
        <taxon>Eukaryota</taxon>
        <taxon>Sar</taxon>
        <taxon>Alveolata</taxon>
        <taxon>Dinophyceae</taxon>
        <taxon>Prorocentrales</taxon>
        <taxon>Prorocentraceae</taxon>
        <taxon>Prorocentrum</taxon>
    </lineage>
</organism>
<sequence>MTRAAASCTFAPWASCGHHSLHQAAQEGERRRAVAQTLYHELNTVIGRSCETVMAASAGGGFIECKEAYDSYGRDTWVDHKAIPSAAKVGDTLKFGVTLSEKEGTLAPRRCPWREAGVAAQRRGRWRSMWLGRADALEVATLTCRAPHEAGSLRRWRQVIN</sequence>
<reference evidence="1" key="1">
    <citation type="submission" date="2023-10" db="EMBL/GenBank/DDBJ databases">
        <authorList>
            <person name="Chen Y."/>
            <person name="Shah S."/>
            <person name="Dougan E. K."/>
            <person name="Thang M."/>
            <person name="Chan C."/>
        </authorList>
    </citation>
    <scope>NUCLEOTIDE SEQUENCE [LARGE SCALE GENOMIC DNA]</scope>
</reference>
<gene>
    <name evidence="1" type="ORF">PCOR1329_LOCUS71235</name>
</gene>
<accession>A0ABN9WWI3</accession>